<dbReference type="Gene3D" id="1.10.530.10">
    <property type="match status" value="1"/>
</dbReference>
<dbReference type="Pfam" id="PF01832">
    <property type="entry name" value="Glucosaminidase"/>
    <property type="match status" value="1"/>
</dbReference>
<feature type="region of interest" description="Disordered" evidence="12">
    <location>
        <begin position="189"/>
        <end position="218"/>
    </location>
</feature>
<evidence type="ECO:0000256" key="6">
    <source>
        <dbReference type="ARBA" id="ARBA00022764"/>
    </source>
</evidence>
<keyword evidence="15" id="KW-1185">Reference proteome</keyword>
<evidence type="ECO:0000256" key="10">
    <source>
        <dbReference type="ARBA" id="ARBA00023316"/>
    </source>
</evidence>
<sequence length="399" mass="42691">MDSRVPAGLVSGKPYDSGAYTDLNRLSSFKVGGDSDSNIKKVAKEFESLFVNEMMKAMRKANEVFAEGNFMNSNESKTYQDMYDQQLAVTLSKSKHGIGLADVLERQLSSLANGGGKGRVNPFPQMAADAAAKAGDSGSAGSVGFKTAADGVRDDSKLLNQRRLSLPSKMTDRLLAGIVPASGVTEGQPLAGSDWVSESSKAVTESKPLSLDNSDAVSGRRVAQPPLAKAKSAFASAEDFVATMLPMAEEAAQKIGVDARYLVAQAALETGWGKSIIQQADGSSSHNLFGIKAQSGWDGDSARVLTTEYKGGKAVKEAAQFRTYDSFQQSFNDYVSFLQGNGRYQEALDATDNPERFVRELQEAGYATDPQYARKIAQIARQMQTYQAVAAADSSTTRT</sequence>
<dbReference type="InterPro" id="IPR013377">
    <property type="entry name" value="FlgJ"/>
</dbReference>
<evidence type="ECO:0000256" key="12">
    <source>
        <dbReference type="SAM" id="MobiDB-lite"/>
    </source>
</evidence>
<dbReference type="Gene3D" id="2.10.70.40">
    <property type="entry name" value="peptidoglycan hydrolase"/>
    <property type="match status" value="1"/>
</dbReference>
<evidence type="ECO:0000256" key="11">
    <source>
        <dbReference type="ARBA" id="ARBA00030835"/>
    </source>
</evidence>
<evidence type="ECO:0000256" key="9">
    <source>
        <dbReference type="ARBA" id="ARBA00023295"/>
    </source>
</evidence>
<comment type="subcellular location">
    <subcellularLocation>
        <location evidence="2">Periplasm</location>
    </subcellularLocation>
</comment>
<evidence type="ECO:0000256" key="8">
    <source>
        <dbReference type="ARBA" id="ARBA00022801"/>
    </source>
</evidence>
<comment type="similarity">
    <text evidence="3">In the N-terminal section; belongs to the FlgJ family.</text>
</comment>
<evidence type="ECO:0000313" key="14">
    <source>
        <dbReference type="EMBL" id="MBC9250406.1"/>
    </source>
</evidence>
<dbReference type="PANTHER" id="PTHR33308">
    <property type="entry name" value="PEPTIDOGLYCAN HYDROLASE FLGJ"/>
    <property type="match status" value="1"/>
</dbReference>
<organism evidence="14 15">
    <name type="scientific">Aquipseudomonas alcaligenes</name>
    <name type="common">Pseudomonas alcaligenes</name>
    <dbReference type="NCBI Taxonomy" id="43263"/>
    <lineage>
        <taxon>Bacteria</taxon>
        <taxon>Pseudomonadati</taxon>
        <taxon>Pseudomonadota</taxon>
        <taxon>Gammaproteobacteria</taxon>
        <taxon>Pseudomonadales</taxon>
        <taxon>Pseudomonadaceae</taxon>
        <taxon>Aquipseudomonas</taxon>
    </lineage>
</organism>
<accession>A0ABR7RYL8</accession>
<dbReference type="InterPro" id="IPR051056">
    <property type="entry name" value="Glycosyl_Hydrolase_73"/>
</dbReference>
<evidence type="ECO:0000256" key="1">
    <source>
        <dbReference type="ARBA" id="ARBA00002954"/>
    </source>
</evidence>
<comment type="caution">
    <text evidence="14">The sequence shown here is derived from an EMBL/GenBank/DDBJ whole genome shotgun (WGS) entry which is preliminary data.</text>
</comment>
<keyword evidence="7" id="KW-1005">Bacterial flagellum biogenesis</keyword>
<feature type="domain" description="Mannosyl-glycoprotein endo-beta-N-acetylglucosamidase-like" evidence="13">
    <location>
        <begin position="229"/>
        <end position="387"/>
    </location>
</feature>
<dbReference type="Pfam" id="PF10135">
    <property type="entry name" value="Rod-binding"/>
    <property type="match status" value="1"/>
</dbReference>
<name>A0ABR7RYL8_AQUAC</name>
<protein>
    <recommendedName>
        <fullName evidence="5">Peptidoglycan hydrolase FlgJ</fullName>
    </recommendedName>
    <alternativeName>
        <fullName evidence="11">Muramidase FlgJ</fullName>
    </alternativeName>
</protein>
<keyword evidence="10" id="KW-0961">Cell wall biogenesis/degradation</keyword>
<evidence type="ECO:0000256" key="2">
    <source>
        <dbReference type="ARBA" id="ARBA00004418"/>
    </source>
</evidence>
<keyword evidence="8" id="KW-0378">Hydrolase</keyword>
<dbReference type="Proteomes" id="UP000744555">
    <property type="component" value="Unassembled WGS sequence"/>
</dbReference>
<keyword evidence="14" id="KW-0282">Flagellum</keyword>
<gene>
    <name evidence="14" type="ORF">A9179_08995</name>
</gene>
<comment type="function">
    <text evidence="1">Flagellum-specific muramidase which hydrolyzes the peptidoglycan layer to assemble the rod structure in the periplasmic space.</text>
</comment>
<dbReference type="RefSeq" id="WP_187805503.1">
    <property type="nucleotide sequence ID" value="NZ_LZEU01000001.1"/>
</dbReference>
<evidence type="ECO:0000256" key="3">
    <source>
        <dbReference type="ARBA" id="ARBA00006880"/>
    </source>
</evidence>
<evidence type="ECO:0000256" key="4">
    <source>
        <dbReference type="ARBA" id="ARBA00007974"/>
    </source>
</evidence>
<dbReference type="EMBL" id="LZEU01000001">
    <property type="protein sequence ID" value="MBC9250406.1"/>
    <property type="molecule type" value="Genomic_DNA"/>
</dbReference>
<keyword evidence="6" id="KW-0574">Periplasm</keyword>
<reference evidence="14 15" key="1">
    <citation type="submission" date="2016-06" db="EMBL/GenBank/DDBJ databases">
        <authorList>
            <person name="Ramos C."/>
            <person name="Pintado A."/>
            <person name="Crespo-Gomez J.I."/>
        </authorList>
    </citation>
    <scope>NUCLEOTIDE SEQUENCE [LARGE SCALE GENOMIC DNA]</scope>
    <source>
        <strain evidence="14 15">AVO110</strain>
    </source>
</reference>
<comment type="similarity">
    <text evidence="4">In the C-terminal section; belongs to the glycosyl hydrolase 73 family.</text>
</comment>
<evidence type="ECO:0000256" key="7">
    <source>
        <dbReference type="ARBA" id="ARBA00022795"/>
    </source>
</evidence>
<evidence type="ECO:0000313" key="15">
    <source>
        <dbReference type="Proteomes" id="UP000744555"/>
    </source>
</evidence>
<proteinExistence type="inferred from homology"/>
<keyword evidence="9" id="KW-0326">Glycosidase</keyword>
<dbReference type="InterPro" id="IPR019301">
    <property type="entry name" value="Flagellar_prot_FlgJ_N"/>
</dbReference>
<keyword evidence="14" id="KW-0969">Cilium</keyword>
<dbReference type="NCBIfam" id="TIGR02541">
    <property type="entry name" value="flagell_FlgJ"/>
    <property type="match status" value="1"/>
</dbReference>
<dbReference type="PANTHER" id="PTHR33308:SF9">
    <property type="entry name" value="PEPTIDOGLYCAN HYDROLASE FLGJ"/>
    <property type="match status" value="1"/>
</dbReference>
<keyword evidence="14" id="KW-0966">Cell projection</keyword>
<dbReference type="SMART" id="SM00047">
    <property type="entry name" value="LYZ2"/>
    <property type="match status" value="1"/>
</dbReference>
<evidence type="ECO:0000256" key="5">
    <source>
        <dbReference type="ARBA" id="ARBA00013433"/>
    </source>
</evidence>
<evidence type="ECO:0000259" key="13">
    <source>
        <dbReference type="SMART" id="SM00047"/>
    </source>
</evidence>
<dbReference type="InterPro" id="IPR002901">
    <property type="entry name" value="MGlyc_endo_b_GlcNAc-like_dom"/>
</dbReference>